<feature type="transmembrane region" description="Helical" evidence="5">
    <location>
        <begin position="6"/>
        <end position="26"/>
    </location>
</feature>
<feature type="coiled-coil region" evidence="4">
    <location>
        <begin position="61"/>
        <end position="116"/>
    </location>
</feature>
<evidence type="ECO:0000256" key="3">
    <source>
        <dbReference type="ARBA" id="ARBA00045001"/>
    </source>
</evidence>
<dbReference type="AlphaFoldDB" id="A0A127M7K2"/>
<reference evidence="6 7" key="1">
    <citation type="submission" date="2015-12" db="EMBL/GenBank/DDBJ databases">
        <authorList>
            <person name="Shamseldin A."/>
            <person name="Moawad H."/>
            <person name="Abd El-Rahim W.M."/>
            <person name="Sadowsky M.J."/>
        </authorList>
    </citation>
    <scope>NUCLEOTIDE SEQUENCE [LARGE SCALE GENOMIC DNA]</scope>
    <source>
        <strain evidence="6 7">SM2</strain>
    </source>
</reference>
<keyword evidence="5" id="KW-1133">Transmembrane helix</keyword>
<sequence length="157" mass="17926">MTSKRGILFALLTSLIVNGALIGLFVGHRMAGEDRRAMHGMTRQLLRDEPSEFAEPMRNAMEAHRSEMRNAFRQIRSARRDMFKILKMPEVTTDELNQALARIREAEMNLKKVSHQVLAEVLPQMPVEQRLHFAKADMMRRHGGDAHGGERPKAGRL</sequence>
<evidence type="ECO:0000313" key="6">
    <source>
        <dbReference type="EMBL" id="AMO69200.1"/>
    </source>
</evidence>
<evidence type="ECO:0000256" key="5">
    <source>
        <dbReference type="SAM" id="Phobius"/>
    </source>
</evidence>
<accession>A0A127M7K2</accession>
<name>A0A127M7K2_9GAMM</name>
<evidence type="ECO:0000256" key="1">
    <source>
        <dbReference type="ARBA" id="ARBA00044945"/>
    </source>
</evidence>
<dbReference type="Pfam" id="PF13801">
    <property type="entry name" value="Metal_resist"/>
    <property type="match status" value="1"/>
</dbReference>
<proteinExistence type="inferred from homology"/>
<keyword evidence="4" id="KW-0175">Coiled coil</keyword>
<protein>
    <recommendedName>
        <fullName evidence="2">Signaling pathway modulator ZraP</fullName>
    </recommendedName>
    <alternativeName>
        <fullName evidence="3">Zinc resistance-associated protein</fullName>
    </alternativeName>
</protein>
<dbReference type="Gene3D" id="1.20.120.1490">
    <property type="match status" value="1"/>
</dbReference>
<evidence type="ECO:0000256" key="2">
    <source>
        <dbReference type="ARBA" id="ARBA00044983"/>
    </source>
</evidence>
<gene>
    <name evidence="6" type="ORF">AZF00_13195</name>
</gene>
<keyword evidence="5" id="KW-0472">Membrane</keyword>
<comment type="similarity">
    <text evidence="1">Belongs to the ZraP family.</text>
</comment>
<dbReference type="InterPro" id="IPR025961">
    <property type="entry name" value="Metal_resist"/>
</dbReference>
<dbReference type="KEGG" id="zal:AZF00_13195"/>
<dbReference type="Proteomes" id="UP000074119">
    <property type="component" value="Chromosome"/>
</dbReference>
<evidence type="ECO:0000313" key="7">
    <source>
        <dbReference type="Proteomes" id="UP000074119"/>
    </source>
</evidence>
<keyword evidence="5" id="KW-0812">Transmembrane</keyword>
<dbReference type="EMBL" id="CP014544">
    <property type="protein sequence ID" value="AMO69200.1"/>
    <property type="molecule type" value="Genomic_DNA"/>
</dbReference>
<dbReference type="STRING" id="1470434.AZF00_13195"/>
<organism evidence="6 7">
    <name type="scientific">Zhongshania aliphaticivorans</name>
    <dbReference type="NCBI Taxonomy" id="1470434"/>
    <lineage>
        <taxon>Bacteria</taxon>
        <taxon>Pseudomonadati</taxon>
        <taxon>Pseudomonadota</taxon>
        <taxon>Gammaproteobacteria</taxon>
        <taxon>Cellvibrionales</taxon>
        <taxon>Spongiibacteraceae</taxon>
        <taxon>Zhongshania</taxon>
    </lineage>
</organism>
<dbReference type="RefSeq" id="WP_008248607.1">
    <property type="nucleotide sequence ID" value="NZ_CP014544.1"/>
</dbReference>
<evidence type="ECO:0000256" key="4">
    <source>
        <dbReference type="SAM" id="Coils"/>
    </source>
</evidence>